<sequence length="456" mass="51902">MNRHENIVCTGCSKLEFTGLCYRCLSCQDFNLCAECYEHDFTNAEHPFDHPVKCVYTPADVEFYFGGEYLNDPPQSYRCPYCKQWGYNESTFLEHISAEHANASTLLVSTIITLFEQQQAVRLFLEDEQLAMFASTAKSRNELMNRNEGSLELYLEPLNPNGSYQRERQVTFRMDKPDAVDVADNVTLTTSSSNDNVDNNIFIPDEVRRQRLVRLRHRAQQQLNFDPSMPSSDVMHFTELLPTIRANRPRNVRIVTNQEPNPSSNGRNMTLVGFNGGAARTRTQRHRPVRMQLEGRPASAGRMHVERLRGGPGAGLANITNAAQRLFELSELSTDIHGQLERNMRSGAIMLNTIDEEEVVEEQCTPDANQLEQESERFLCYRFLSTASVAPCPHEEQSLFLAQRAEFVAQLFASVLCEEELTSITPPLDETKRDSSKLRKRSAGAGDWELNMKRTK</sequence>
<evidence type="ECO:0000256" key="8">
    <source>
        <dbReference type="SAM" id="MobiDB-lite"/>
    </source>
</evidence>
<proteinExistence type="predicted"/>
<dbReference type="PANTHER" id="PTHR12268">
    <property type="entry name" value="E3 UBIQUITIN-PROTEIN LIGASE KCMF1"/>
    <property type="match status" value="1"/>
</dbReference>
<dbReference type="InterPro" id="IPR050774">
    <property type="entry name" value="KCMF1/Dystrophin"/>
</dbReference>
<dbReference type="GO" id="GO:0023051">
    <property type="term" value="P:regulation of signaling"/>
    <property type="evidence" value="ECO:0007669"/>
    <property type="project" value="UniProtKB-ARBA"/>
</dbReference>
<dbReference type="Gene3D" id="3.30.60.90">
    <property type="match status" value="1"/>
</dbReference>
<keyword evidence="6" id="KW-0862">Zinc</keyword>
<keyword evidence="5 7" id="KW-0863">Zinc-finger</keyword>
<evidence type="ECO:0000313" key="10">
    <source>
        <dbReference type="EMBL" id="EDW03628.1"/>
    </source>
</evidence>
<dbReference type="SMART" id="SM00291">
    <property type="entry name" value="ZnF_ZZ"/>
    <property type="match status" value="1"/>
</dbReference>
<dbReference type="PhylomeDB" id="B4JEA8"/>
<dbReference type="CDD" id="cd02338">
    <property type="entry name" value="ZZ_PCMF_like"/>
    <property type="match status" value="1"/>
</dbReference>
<dbReference type="GO" id="GO:0099536">
    <property type="term" value="P:synaptic signaling"/>
    <property type="evidence" value="ECO:0007669"/>
    <property type="project" value="TreeGrafter"/>
</dbReference>
<dbReference type="FunCoup" id="B4JEA8">
    <property type="interactions" value="26"/>
</dbReference>
<evidence type="ECO:0000256" key="1">
    <source>
        <dbReference type="ARBA" id="ARBA00000900"/>
    </source>
</evidence>
<dbReference type="EC" id="2.3.2.27" evidence="2"/>
<dbReference type="GO" id="GO:0005886">
    <property type="term" value="C:plasma membrane"/>
    <property type="evidence" value="ECO:0007669"/>
    <property type="project" value="TreeGrafter"/>
</dbReference>
<dbReference type="AlphaFoldDB" id="B4JEA8"/>
<evidence type="ECO:0000259" key="9">
    <source>
        <dbReference type="PROSITE" id="PS50135"/>
    </source>
</evidence>
<dbReference type="PANTHER" id="PTHR12268:SF13">
    <property type="entry name" value="E3 UBIQUITIN-PROTEIN LIGASE KCMF1"/>
    <property type="match status" value="1"/>
</dbReference>
<dbReference type="InParanoid" id="B4JEA8"/>
<keyword evidence="4" id="KW-0479">Metal-binding</keyword>
<evidence type="ECO:0000256" key="2">
    <source>
        <dbReference type="ARBA" id="ARBA00012483"/>
    </source>
</evidence>
<dbReference type="SUPFAM" id="SSF57850">
    <property type="entry name" value="RING/U-box"/>
    <property type="match status" value="1"/>
</dbReference>
<dbReference type="PROSITE" id="PS50135">
    <property type="entry name" value="ZF_ZZ_2"/>
    <property type="match status" value="1"/>
</dbReference>
<evidence type="ECO:0000256" key="6">
    <source>
        <dbReference type="ARBA" id="ARBA00022833"/>
    </source>
</evidence>
<keyword evidence="3" id="KW-0808">Transferase</keyword>
<comment type="catalytic activity">
    <reaction evidence="1">
        <text>S-ubiquitinyl-[E2 ubiquitin-conjugating enzyme]-L-cysteine + [acceptor protein]-L-lysine = [E2 ubiquitin-conjugating enzyme]-L-cysteine + N(6)-ubiquitinyl-[acceptor protein]-L-lysine.</text>
        <dbReference type="EC" id="2.3.2.27"/>
    </reaction>
</comment>
<evidence type="ECO:0000256" key="7">
    <source>
        <dbReference type="PROSITE-ProRule" id="PRU00228"/>
    </source>
</evidence>
<gene>
    <name evidence="10" type="primary">Dgri\GH11341</name>
    <name evidence="10" type="ORF">Dgri_GH11341</name>
</gene>
<evidence type="ECO:0000256" key="3">
    <source>
        <dbReference type="ARBA" id="ARBA00022679"/>
    </source>
</evidence>
<dbReference type="Proteomes" id="UP000001070">
    <property type="component" value="Unassembled WGS sequence"/>
</dbReference>
<dbReference type="Pfam" id="PF00569">
    <property type="entry name" value="ZZ"/>
    <property type="match status" value="1"/>
</dbReference>
<reference evidence="10 11" key="1">
    <citation type="journal article" date="2007" name="Nature">
        <title>Evolution of genes and genomes on the Drosophila phylogeny.</title>
        <authorList>
            <consortium name="Drosophila 12 Genomes Consortium"/>
            <person name="Clark A.G."/>
            <person name="Eisen M.B."/>
            <person name="Smith D.R."/>
            <person name="Bergman C.M."/>
            <person name="Oliver B."/>
            <person name="Markow T.A."/>
            <person name="Kaufman T.C."/>
            <person name="Kellis M."/>
            <person name="Gelbart W."/>
            <person name="Iyer V.N."/>
            <person name="Pollard D.A."/>
            <person name="Sackton T.B."/>
            <person name="Larracuente A.M."/>
            <person name="Singh N.D."/>
            <person name="Abad J.P."/>
            <person name="Abt D.N."/>
            <person name="Adryan B."/>
            <person name="Aguade M."/>
            <person name="Akashi H."/>
            <person name="Anderson W.W."/>
            <person name="Aquadro C.F."/>
            <person name="Ardell D.H."/>
            <person name="Arguello R."/>
            <person name="Artieri C.G."/>
            <person name="Barbash D.A."/>
            <person name="Barker D."/>
            <person name="Barsanti P."/>
            <person name="Batterham P."/>
            <person name="Batzoglou S."/>
            <person name="Begun D."/>
            <person name="Bhutkar A."/>
            <person name="Blanco E."/>
            <person name="Bosak S.A."/>
            <person name="Bradley R.K."/>
            <person name="Brand A.D."/>
            <person name="Brent M.R."/>
            <person name="Brooks A.N."/>
            <person name="Brown R.H."/>
            <person name="Butlin R.K."/>
            <person name="Caggese C."/>
            <person name="Calvi B.R."/>
            <person name="Bernardo de Carvalho A."/>
            <person name="Caspi A."/>
            <person name="Castrezana S."/>
            <person name="Celniker S.E."/>
            <person name="Chang J.L."/>
            <person name="Chapple C."/>
            <person name="Chatterji S."/>
            <person name="Chinwalla A."/>
            <person name="Civetta A."/>
            <person name="Clifton S.W."/>
            <person name="Comeron J.M."/>
            <person name="Costello J.C."/>
            <person name="Coyne J.A."/>
            <person name="Daub J."/>
            <person name="David R.G."/>
            <person name="Delcher A.L."/>
            <person name="Delehaunty K."/>
            <person name="Do C.B."/>
            <person name="Ebling H."/>
            <person name="Edwards K."/>
            <person name="Eickbush T."/>
            <person name="Evans J.D."/>
            <person name="Filipski A."/>
            <person name="Findeiss S."/>
            <person name="Freyhult E."/>
            <person name="Fulton L."/>
            <person name="Fulton R."/>
            <person name="Garcia A.C."/>
            <person name="Gardiner A."/>
            <person name="Garfield D.A."/>
            <person name="Garvin B.E."/>
            <person name="Gibson G."/>
            <person name="Gilbert D."/>
            <person name="Gnerre S."/>
            <person name="Godfrey J."/>
            <person name="Good R."/>
            <person name="Gotea V."/>
            <person name="Gravely B."/>
            <person name="Greenberg A.J."/>
            <person name="Griffiths-Jones S."/>
            <person name="Gross S."/>
            <person name="Guigo R."/>
            <person name="Gustafson E.A."/>
            <person name="Haerty W."/>
            <person name="Hahn M.W."/>
            <person name="Halligan D.L."/>
            <person name="Halpern A.L."/>
            <person name="Halter G.M."/>
            <person name="Han M.V."/>
            <person name="Heger A."/>
            <person name="Hillier L."/>
            <person name="Hinrichs A.S."/>
            <person name="Holmes I."/>
            <person name="Hoskins R.A."/>
            <person name="Hubisz M.J."/>
            <person name="Hultmark D."/>
            <person name="Huntley M.A."/>
            <person name="Jaffe D.B."/>
            <person name="Jagadeeshan S."/>
            <person name="Jeck W.R."/>
            <person name="Johnson J."/>
            <person name="Jones C.D."/>
            <person name="Jordan W.C."/>
            <person name="Karpen G.H."/>
            <person name="Kataoka E."/>
            <person name="Keightley P.D."/>
            <person name="Kheradpour P."/>
            <person name="Kirkness E.F."/>
            <person name="Koerich L.B."/>
            <person name="Kristiansen K."/>
            <person name="Kudrna D."/>
            <person name="Kulathinal R.J."/>
            <person name="Kumar S."/>
            <person name="Kwok R."/>
            <person name="Lander E."/>
            <person name="Langley C.H."/>
            <person name="Lapoint R."/>
            <person name="Lazzaro B.P."/>
            <person name="Lee S.J."/>
            <person name="Levesque L."/>
            <person name="Li R."/>
            <person name="Lin C.F."/>
            <person name="Lin M.F."/>
            <person name="Lindblad-Toh K."/>
            <person name="Llopart A."/>
            <person name="Long M."/>
            <person name="Low L."/>
            <person name="Lozovsky E."/>
            <person name="Lu J."/>
            <person name="Luo M."/>
            <person name="Machado C.A."/>
            <person name="Makalowski W."/>
            <person name="Marzo M."/>
            <person name="Matsuda M."/>
            <person name="Matzkin L."/>
            <person name="McAllister B."/>
            <person name="McBride C.S."/>
            <person name="McKernan B."/>
            <person name="McKernan K."/>
            <person name="Mendez-Lago M."/>
            <person name="Minx P."/>
            <person name="Mollenhauer M.U."/>
            <person name="Montooth K."/>
            <person name="Mount S.M."/>
            <person name="Mu X."/>
            <person name="Myers E."/>
            <person name="Negre B."/>
            <person name="Newfeld S."/>
            <person name="Nielsen R."/>
            <person name="Noor M.A."/>
            <person name="O'Grady P."/>
            <person name="Pachter L."/>
            <person name="Papaceit M."/>
            <person name="Parisi M.J."/>
            <person name="Parisi M."/>
            <person name="Parts L."/>
            <person name="Pedersen J.S."/>
            <person name="Pesole G."/>
            <person name="Phillippy A.M."/>
            <person name="Ponting C.P."/>
            <person name="Pop M."/>
            <person name="Porcelli D."/>
            <person name="Powell J.R."/>
            <person name="Prohaska S."/>
            <person name="Pruitt K."/>
            <person name="Puig M."/>
            <person name="Quesneville H."/>
            <person name="Ram K.R."/>
            <person name="Rand D."/>
            <person name="Rasmussen M.D."/>
            <person name="Reed L.K."/>
            <person name="Reenan R."/>
            <person name="Reily A."/>
            <person name="Remington K.A."/>
            <person name="Rieger T.T."/>
            <person name="Ritchie M.G."/>
            <person name="Robin C."/>
            <person name="Rogers Y.H."/>
            <person name="Rohde C."/>
            <person name="Rozas J."/>
            <person name="Rubenfield M.J."/>
            <person name="Ruiz A."/>
            <person name="Russo S."/>
            <person name="Salzberg S.L."/>
            <person name="Sanchez-Gracia A."/>
            <person name="Saranga D.J."/>
            <person name="Sato H."/>
            <person name="Schaeffer S.W."/>
            <person name="Schatz M.C."/>
            <person name="Schlenke T."/>
            <person name="Schwartz R."/>
            <person name="Segarra C."/>
            <person name="Singh R.S."/>
            <person name="Sirot L."/>
            <person name="Sirota M."/>
            <person name="Sisneros N.B."/>
            <person name="Smith C.D."/>
            <person name="Smith T.F."/>
            <person name="Spieth J."/>
            <person name="Stage D.E."/>
            <person name="Stark A."/>
            <person name="Stephan W."/>
            <person name="Strausberg R.L."/>
            <person name="Strempel S."/>
            <person name="Sturgill D."/>
            <person name="Sutton G."/>
            <person name="Sutton G.G."/>
            <person name="Tao W."/>
            <person name="Teichmann S."/>
            <person name="Tobari Y.N."/>
            <person name="Tomimura Y."/>
            <person name="Tsolas J.M."/>
            <person name="Valente V.L."/>
            <person name="Venter E."/>
            <person name="Venter J.C."/>
            <person name="Vicario S."/>
            <person name="Vieira F.G."/>
            <person name="Vilella A.J."/>
            <person name="Villasante A."/>
            <person name="Walenz B."/>
            <person name="Wang J."/>
            <person name="Wasserman M."/>
            <person name="Watts T."/>
            <person name="Wilson D."/>
            <person name="Wilson R.K."/>
            <person name="Wing R.A."/>
            <person name="Wolfner M.F."/>
            <person name="Wong A."/>
            <person name="Wong G.K."/>
            <person name="Wu C.I."/>
            <person name="Wu G."/>
            <person name="Yamamoto D."/>
            <person name="Yang H.P."/>
            <person name="Yang S.P."/>
            <person name="Yorke J.A."/>
            <person name="Yoshida K."/>
            <person name="Zdobnov E."/>
            <person name="Zhang P."/>
            <person name="Zhang Y."/>
            <person name="Zimin A.V."/>
            <person name="Baldwin J."/>
            <person name="Abdouelleil A."/>
            <person name="Abdulkadir J."/>
            <person name="Abebe A."/>
            <person name="Abera B."/>
            <person name="Abreu J."/>
            <person name="Acer S.C."/>
            <person name="Aftuck L."/>
            <person name="Alexander A."/>
            <person name="An P."/>
            <person name="Anderson E."/>
            <person name="Anderson S."/>
            <person name="Arachi H."/>
            <person name="Azer M."/>
            <person name="Bachantsang P."/>
            <person name="Barry A."/>
            <person name="Bayul T."/>
            <person name="Berlin A."/>
            <person name="Bessette D."/>
            <person name="Bloom T."/>
            <person name="Blye J."/>
            <person name="Boguslavskiy L."/>
            <person name="Bonnet C."/>
            <person name="Boukhgalter B."/>
            <person name="Bourzgui I."/>
            <person name="Brown A."/>
            <person name="Cahill P."/>
            <person name="Channer S."/>
            <person name="Cheshatsang Y."/>
            <person name="Chuda L."/>
            <person name="Citroen M."/>
            <person name="Collymore A."/>
            <person name="Cooke P."/>
            <person name="Costello M."/>
            <person name="D'Aco K."/>
            <person name="Daza R."/>
            <person name="De Haan G."/>
            <person name="DeGray S."/>
            <person name="DeMaso C."/>
            <person name="Dhargay N."/>
            <person name="Dooley K."/>
            <person name="Dooley E."/>
            <person name="Doricent M."/>
            <person name="Dorje P."/>
            <person name="Dorjee K."/>
            <person name="Dupes A."/>
            <person name="Elong R."/>
            <person name="Falk J."/>
            <person name="Farina A."/>
            <person name="Faro S."/>
            <person name="Ferguson D."/>
            <person name="Fisher S."/>
            <person name="Foley C.D."/>
            <person name="Franke A."/>
            <person name="Friedrich D."/>
            <person name="Gadbois L."/>
            <person name="Gearin G."/>
            <person name="Gearin C.R."/>
            <person name="Giannoukos G."/>
            <person name="Goode T."/>
            <person name="Graham J."/>
            <person name="Grandbois E."/>
            <person name="Grewal S."/>
            <person name="Gyaltsen K."/>
            <person name="Hafez N."/>
            <person name="Hagos B."/>
            <person name="Hall J."/>
            <person name="Henson C."/>
            <person name="Hollinger A."/>
            <person name="Honan T."/>
            <person name="Huard M.D."/>
            <person name="Hughes L."/>
            <person name="Hurhula B."/>
            <person name="Husby M.E."/>
            <person name="Kamat A."/>
            <person name="Kanga B."/>
            <person name="Kashin S."/>
            <person name="Khazanovich D."/>
            <person name="Kisner P."/>
            <person name="Lance K."/>
            <person name="Lara M."/>
            <person name="Lee W."/>
            <person name="Lennon N."/>
            <person name="Letendre F."/>
            <person name="LeVine R."/>
            <person name="Lipovsky A."/>
            <person name="Liu X."/>
            <person name="Liu J."/>
            <person name="Liu S."/>
            <person name="Lokyitsang T."/>
            <person name="Lokyitsang Y."/>
            <person name="Lubonja R."/>
            <person name="Lui A."/>
            <person name="MacDonald P."/>
            <person name="Magnisalis V."/>
            <person name="Maru K."/>
            <person name="Matthews C."/>
            <person name="McCusker W."/>
            <person name="McDonough S."/>
            <person name="Mehta T."/>
            <person name="Meldrim J."/>
            <person name="Meneus L."/>
            <person name="Mihai O."/>
            <person name="Mihalev A."/>
            <person name="Mihova T."/>
            <person name="Mittelman R."/>
            <person name="Mlenga V."/>
            <person name="Montmayeur A."/>
            <person name="Mulrain L."/>
            <person name="Navidi A."/>
            <person name="Naylor J."/>
            <person name="Negash T."/>
            <person name="Nguyen T."/>
            <person name="Nguyen N."/>
            <person name="Nicol R."/>
            <person name="Norbu C."/>
            <person name="Norbu N."/>
            <person name="Novod N."/>
            <person name="O'Neill B."/>
            <person name="Osman S."/>
            <person name="Markiewicz E."/>
            <person name="Oyono O.L."/>
            <person name="Patti C."/>
            <person name="Phunkhang P."/>
            <person name="Pierre F."/>
            <person name="Priest M."/>
            <person name="Raghuraman S."/>
            <person name="Rege F."/>
            <person name="Reyes R."/>
            <person name="Rise C."/>
            <person name="Rogov P."/>
            <person name="Ross K."/>
            <person name="Ryan E."/>
            <person name="Settipalli S."/>
            <person name="Shea T."/>
            <person name="Sherpa N."/>
            <person name="Shi L."/>
            <person name="Shih D."/>
            <person name="Sparrow T."/>
            <person name="Spaulding J."/>
            <person name="Stalker J."/>
            <person name="Stange-Thomann N."/>
            <person name="Stavropoulos S."/>
            <person name="Stone C."/>
            <person name="Strader C."/>
            <person name="Tesfaye S."/>
            <person name="Thomson T."/>
            <person name="Thoulutsang Y."/>
            <person name="Thoulutsang D."/>
            <person name="Topham K."/>
            <person name="Topping I."/>
            <person name="Tsamla T."/>
            <person name="Vassiliev H."/>
            <person name="Vo A."/>
            <person name="Wangchuk T."/>
            <person name="Wangdi T."/>
            <person name="Weiand M."/>
            <person name="Wilkinson J."/>
            <person name="Wilson A."/>
            <person name="Yadav S."/>
            <person name="Young G."/>
            <person name="Yu Q."/>
            <person name="Zembek L."/>
            <person name="Zhong D."/>
            <person name="Zimmer A."/>
            <person name="Zwirko Z."/>
            <person name="Jaffe D.B."/>
            <person name="Alvarez P."/>
            <person name="Brockman W."/>
            <person name="Butler J."/>
            <person name="Chin C."/>
            <person name="Gnerre S."/>
            <person name="Grabherr M."/>
            <person name="Kleber M."/>
            <person name="Mauceli E."/>
            <person name="MacCallum I."/>
        </authorList>
    </citation>
    <scope>NUCLEOTIDE SEQUENCE [LARGE SCALE GENOMIC DNA]</scope>
    <source>
        <strain evidence="11">Tucson 15287-2541.00</strain>
    </source>
</reference>
<evidence type="ECO:0000313" key="11">
    <source>
        <dbReference type="Proteomes" id="UP000001070"/>
    </source>
</evidence>
<organism evidence="11">
    <name type="scientific">Drosophila grimshawi</name>
    <name type="common">Hawaiian fruit fly</name>
    <name type="synonym">Idiomyia grimshawi</name>
    <dbReference type="NCBI Taxonomy" id="7222"/>
    <lineage>
        <taxon>Eukaryota</taxon>
        <taxon>Metazoa</taxon>
        <taxon>Ecdysozoa</taxon>
        <taxon>Arthropoda</taxon>
        <taxon>Hexapoda</taxon>
        <taxon>Insecta</taxon>
        <taxon>Pterygota</taxon>
        <taxon>Neoptera</taxon>
        <taxon>Endopterygota</taxon>
        <taxon>Diptera</taxon>
        <taxon>Brachycera</taxon>
        <taxon>Muscomorpha</taxon>
        <taxon>Ephydroidea</taxon>
        <taxon>Drosophilidae</taxon>
        <taxon>Drosophila</taxon>
        <taxon>Hawaiian Drosophila</taxon>
    </lineage>
</organism>
<protein>
    <recommendedName>
        <fullName evidence="2">RING-type E3 ubiquitin transferase</fullName>
        <ecNumber evidence="2">2.3.2.27</ecNumber>
    </recommendedName>
</protein>
<dbReference type="HOGENOM" id="CLU_576558_0_0_1"/>
<evidence type="ECO:0000256" key="4">
    <source>
        <dbReference type="ARBA" id="ARBA00022723"/>
    </source>
</evidence>
<dbReference type="GO" id="GO:0061630">
    <property type="term" value="F:ubiquitin protein ligase activity"/>
    <property type="evidence" value="ECO:0007669"/>
    <property type="project" value="UniProtKB-EC"/>
</dbReference>
<dbReference type="PROSITE" id="PS01357">
    <property type="entry name" value="ZF_ZZ_1"/>
    <property type="match status" value="1"/>
</dbReference>
<dbReference type="eggNOG" id="KOG1280">
    <property type="taxonomic scope" value="Eukaryota"/>
</dbReference>
<feature type="domain" description="ZZ-type" evidence="9">
    <location>
        <begin position="4"/>
        <end position="60"/>
    </location>
</feature>
<dbReference type="GO" id="GO:0045202">
    <property type="term" value="C:synapse"/>
    <property type="evidence" value="ECO:0007669"/>
    <property type="project" value="GOC"/>
</dbReference>
<dbReference type="EMBL" id="CH916368">
    <property type="protein sequence ID" value="EDW03628.1"/>
    <property type="molecule type" value="Genomic_DNA"/>
</dbReference>
<feature type="region of interest" description="Disordered" evidence="8">
    <location>
        <begin position="426"/>
        <end position="456"/>
    </location>
</feature>
<dbReference type="GO" id="GO:0008270">
    <property type="term" value="F:zinc ion binding"/>
    <property type="evidence" value="ECO:0007669"/>
    <property type="project" value="UniProtKB-KW"/>
</dbReference>
<accession>B4JEA8</accession>
<evidence type="ECO:0000256" key="5">
    <source>
        <dbReference type="ARBA" id="ARBA00022771"/>
    </source>
</evidence>
<dbReference type="InterPro" id="IPR043145">
    <property type="entry name" value="Znf_ZZ_sf"/>
</dbReference>
<dbReference type="KEGG" id="dgr:6562770"/>
<keyword evidence="11" id="KW-1185">Reference proteome</keyword>
<dbReference type="InterPro" id="IPR000433">
    <property type="entry name" value="Znf_ZZ"/>
</dbReference>
<name>B4JEA8_DROGR</name>
<dbReference type="OrthoDB" id="2122982at2759"/>
<dbReference type="GO" id="GO:0010646">
    <property type="term" value="P:regulation of cell communication"/>
    <property type="evidence" value="ECO:0007669"/>
    <property type="project" value="UniProtKB-ARBA"/>
</dbReference>